<sequence length="271" mass="29570">MAEIFQLPFMQRALMAGIILAFLLAFIGIFVILRRMAFFGDGIAHASLAGIAIAILADLNPILIAIVFSIIIALIIYLLEKKTSLSSDTIIGIFFTASMSLGVLLISFKEGYQPELISFLFGNILAIRVFELYLIVILAISILTFLILFFRKITLVVFDRETAYISGINVTAIEITLYLALAVSIVLGVKILGIVLVSALLIIPASIAKLVASSFKGLVVASVILSEIIVILGIFLSYYFNWPTGATIVLTGTAWFIVTFIFSKILKFKSS</sequence>
<dbReference type="Gene3D" id="1.10.3470.10">
    <property type="entry name" value="ABC transporter involved in vitamin B12 uptake, BtuC"/>
    <property type="match status" value="1"/>
</dbReference>
<reference evidence="8 9" key="1">
    <citation type="submission" date="2017-09" db="EMBL/GenBank/DDBJ databases">
        <title>Depth-based differentiation of microbial function through sediment-hosted aquifers and enrichment of novel symbionts in the deep terrestrial subsurface.</title>
        <authorList>
            <person name="Probst A.J."/>
            <person name="Ladd B."/>
            <person name="Jarett J.K."/>
            <person name="Geller-Mcgrath D.E."/>
            <person name="Sieber C.M."/>
            <person name="Emerson J.B."/>
            <person name="Anantharaman K."/>
            <person name="Thomas B.C."/>
            <person name="Malmstrom R."/>
            <person name="Stieglmeier M."/>
            <person name="Klingl A."/>
            <person name="Woyke T."/>
            <person name="Ryan C.M."/>
            <person name="Banfield J.F."/>
        </authorList>
    </citation>
    <scope>NUCLEOTIDE SEQUENCE [LARGE SCALE GENOMIC DNA]</scope>
    <source>
        <strain evidence="8">CG08_land_8_20_14_0_20_40_16</strain>
    </source>
</reference>
<dbReference type="GO" id="GO:0010043">
    <property type="term" value="P:response to zinc ion"/>
    <property type="evidence" value="ECO:0007669"/>
    <property type="project" value="TreeGrafter"/>
</dbReference>
<protein>
    <submittedName>
        <fullName evidence="8">Metal ABC transporter permease</fullName>
    </submittedName>
</protein>
<gene>
    <name evidence="8" type="ORF">COT24_00775</name>
</gene>
<evidence type="ECO:0000256" key="1">
    <source>
        <dbReference type="ARBA" id="ARBA00004141"/>
    </source>
</evidence>
<dbReference type="GO" id="GO:0055085">
    <property type="term" value="P:transmembrane transport"/>
    <property type="evidence" value="ECO:0007669"/>
    <property type="project" value="InterPro"/>
</dbReference>
<feature type="transmembrane region" description="Helical" evidence="7">
    <location>
        <begin position="191"/>
        <end position="211"/>
    </location>
</feature>
<feature type="transmembrane region" description="Helical" evidence="7">
    <location>
        <begin position="12"/>
        <end position="33"/>
    </location>
</feature>
<accession>A0A2H0YZ06</accession>
<dbReference type="InterPro" id="IPR001626">
    <property type="entry name" value="ABC_TroCD"/>
</dbReference>
<keyword evidence="5 7" id="KW-0472">Membrane</keyword>
<evidence type="ECO:0000313" key="8">
    <source>
        <dbReference type="EMBL" id="PIS42963.1"/>
    </source>
</evidence>
<dbReference type="PANTHER" id="PTHR30477">
    <property type="entry name" value="ABC-TRANSPORTER METAL-BINDING PROTEIN"/>
    <property type="match status" value="1"/>
</dbReference>
<keyword evidence="3 6" id="KW-0812">Transmembrane</keyword>
<comment type="subcellular location">
    <subcellularLocation>
        <location evidence="6">Cell membrane</location>
        <topology evidence="6">Multi-pass membrane protein</topology>
    </subcellularLocation>
    <subcellularLocation>
        <location evidence="1">Membrane</location>
        <topology evidence="1">Multi-pass membrane protein</topology>
    </subcellularLocation>
</comment>
<comment type="caution">
    <text evidence="8">The sequence shown here is derived from an EMBL/GenBank/DDBJ whole genome shotgun (WGS) entry which is preliminary data.</text>
</comment>
<dbReference type="SUPFAM" id="SSF81345">
    <property type="entry name" value="ABC transporter involved in vitamin B12 uptake, BtuC"/>
    <property type="match status" value="1"/>
</dbReference>
<dbReference type="GO" id="GO:0043190">
    <property type="term" value="C:ATP-binding cassette (ABC) transporter complex"/>
    <property type="evidence" value="ECO:0007669"/>
    <property type="project" value="InterPro"/>
</dbReference>
<feature type="transmembrane region" description="Helical" evidence="7">
    <location>
        <begin position="162"/>
        <end position="185"/>
    </location>
</feature>
<evidence type="ECO:0000256" key="4">
    <source>
        <dbReference type="ARBA" id="ARBA00022989"/>
    </source>
</evidence>
<proteinExistence type="inferred from homology"/>
<evidence type="ECO:0000313" key="9">
    <source>
        <dbReference type="Proteomes" id="UP000231542"/>
    </source>
</evidence>
<dbReference type="AlphaFoldDB" id="A0A2H0YZ06"/>
<feature type="transmembrane region" description="Helical" evidence="7">
    <location>
        <begin position="120"/>
        <end position="150"/>
    </location>
</feature>
<organism evidence="8 9">
    <name type="scientific">Candidatus Kerfeldbacteria bacterium CG08_land_8_20_14_0_20_40_16</name>
    <dbReference type="NCBI Taxonomy" id="2014244"/>
    <lineage>
        <taxon>Bacteria</taxon>
        <taxon>Candidatus Kerfeldiibacteriota</taxon>
    </lineage>
</organism>
<name>A0A2H0YZ06_9BACT</name>
<feature type="transmembrane region" description="Helical" evidence="7">
    <location>
        <begin position="62"/>
        <end position="79"/>
    </location>
</feature>
<dbReference type="InterPro" id="IPR037294">
    <property type="entry name" value="ABC_BtuC-like"/>
</dbReference>
<feature type="transmembrane region" description="Helical" evidence="7">
    <location>
        <begin position="218"/>
        <end position="240"/>
    </location>
</feature>
<dbReference type="Proteomes" id="UP000231542">
    <property type="component" value="Unassembled WGS sequence"/>
</dbReference>
<feature type="transmembrane region" description="Helical" evidence="7">
    <location>
        <begin position="91"/>
        <end position="108"/>
    </location>
</feature>
<keyword evidence="6" id="KW-0813">Transport</keyword>
<evidence type="ECO:0000256" key="5">
    <source>
        <dbReference type="ARBA" id="ARBA00023136"/>
    </source>
</evidence>
<evidence type="ECO:0000256" key="7">
    <source>
        <dbReference type="SAM" id="Phobius"/>
    </source>
</evidence>
<keyword evidence="4 7" id="KW-1133">Transmembrane helix</keyword>
<dbReference type="PANTHER" id="PTHR30477:SF0">
    <property type="entry name" value="METAL TRANSPORT SYSTEM MEMBRANE PROTEIN TM_0125-RELATED"/>
    <property type="match status" value="1"/>
</dbReference>
<dbReference type="EMBL" id="PEXU01000010">
    <property type="protein sequence ID" value="PIS42963.1"/>
    <property type="molecule type" value="Genomic_DNA"/>
</dbReference>
<dbReference type="Pfam" id="PF00950">
    <property type="entry name" value="ABC-3"/>
    <property type="match status" value="1"/>
</dbReference>
<comment type="similarity">
    <text evidence="2 6">Belongs to the ABC-3 integral membrane protein family.</text>
</comment>
<feature type="transmembrane region" description="Helical" evidence="7">
    <location>
        <begin position="246"/>
        <end position="266"/>
    </location>
</feature>
<evidence type="ECO:0000256" key="6">
    <source>
        <dbReference type="RuleBase" id="RU003943"/>
    </source>
</evidence>
<evidence type="ECO:0000256" key="3">
    <source>
        <dbReference type="ARBA" id="ARBA00022692"/>
    </source>
</evidence>
<evidence type="ECO:0000256" key="2">
    <source>
        <dbReference type="ARBA" id="ARBA00008034"/>
    </source>
</evidence>